<dbReference type="AlphaFoldDB" id="A0A6G0VZB6"/>
<name>A0A6G0VZB6_APHCR</name>
<dbReference type="InterPro" id="IPR052579">
    <property type="entry name" value="Zinc_finger_SWIM"/>
</dbReference>
<proteinExistence type="predicted"/>
<dbReference type="InterPro" id="IPR018289">
    <property type="entry name" value="MULE_transposase_dom"/>
</dbReference>
<evidence type="ECO:0000313" key="2">
    <source>
        <dbReference type="EMBL" id="KAF0714368.1"/>
    </source>
</evidence>
<dbReference type="PANTHER" id="PTHR31569:SF4">
    <property type="entry name" value="SWIM-TYPE DOMAIN-CONTAINING PROTEIN"/>
    <property type="match status" value="1"/>
</dbReference>
<dbReference type="PANTHER" id="PTHR31569">
    <property type="entry name" value="SWIM-TYPE DOMAIN-CONTAINING PROTEIN"/>
    <property type="match status" value="1"/>
</dbReference>
<protein>
    <submittedName>
        <fullName evidence="2">MULE domain-containing protein</fullName>
    </submittedName>
</protein>
<sequence>MPHQYKCTKRTSEGVCYLMCSMPNVYCKATAIKQADGSMELRKPHTHEVNEAEYEMVIAKKLLRDTLIQRAKLETKALRLIYDEEAVNSPNAAVDYTWPTAESSMRQARKKTLPPLPPTLKELAEYLDLNENRLQCNNDRFYQEWVVDNDGSYSIIFACRSLIDSVVHQGANELHADGTFKVVPAVPRCKQLFVMHLILQNHSIPVCYVLMESKTEVAYNKVLDRFKAAFPNIRPNKILTDYEIGLQNALKTAYPQAQITGCWFHFVQSLLKKINKLGYSRYVKQNSNAKMCLKMTSVLPLLPTEQIREGFEQIKTYARNNGALLPRFFTYFSSFWLRDNMLENLSVFNQYRRTNNNIESFHSNLKQTFQVNHPNLWVVL</sequence>
<accession>A0A6G0VZB6</accession>
<feature type="non-terminal residue" evidence="2">
    <location>
        <position position="380"/>
    </location>
</feature>
<dbReference type="Pfam" id="PF10551">
    <property type="entry name" value="MULE"/>
    <property type="match status" value="1"/>
</dbReference>
<feature type="domain" description="MULE transposase" evidence="1">
    <location>
        <begin position="176"/>
        <end position="268"/>
    </location>
</feature>
<dbReference type="Proteomes" id="UP000478052">
    <property type="component" value="Unassembled WGS sequence"/>
</dbReference>
<evidence type="ECO:0000259" key="1">
    <source>
        <dbReference type="Pfam" id="PF10551"/>
    </source>
</evidence>
<organism evidence="2 3">
    <name type="scientific">Aphis craccivora</name>
    <name type="common">Cowpea aphid</name>
    <dbReference type="NCBI Taxonomy" id="307492"/>
    <lineage>
        <taxon>Eukaryota</taxon>
        <taxon>Metazoa</taxon>
        <taxon>Ecdysozoa</taxon>
        <taxon>Arthropoda</taxon>
        <taxon>Hexapoda</taxon>
        <taxon>Insecta</taxon>
        <taxon>Pterygota</taxon>
        <taxon>Neoptera</taxon>
        <taxon>Paraneoptera</taxon>
        <taxon>Hemiptera</taxon>
        <taxon>Sternorrhyncha</taxon>
        <taxon>Aphidomorpha</taxon>
        <taxon>Aphidoidea</taxon>
        <taxon>Aphididae</taxon>
        <taxon>Aphidini</taxon>
        <taxon>Aphis</taxon>
        <taxon>Aphis</taxon>
    </lineage>
</organism>
<keyword evidence="3" id="KW-1185">Reference proteome</keyword>
<evidence type="ECO:0000313" key="3">
    <source>
        <dbReference type="Proteomes" id="UP000478052"/>
    </source>
</evidence>
<dbReference type="OrthoDB" id="8192602at2759"/>
<comment type="caution">
    <text evidence="2">The sequence shown here is derived from an EMBL/GenBank/DDBJ whole genome shotgun (WGS) entry which is preliminary data.</text>
</comment>
<reference evidence="2 3" key="1">
    <citation type="submission" date="2019-08" db="EMBL/GenBank/DDBJ databases">
        <title>Whole genome of Aphis craccivora.</title>
        <authorList>
            <person name="Voronova N.V."/>
            <person name="Shulinski R.S."/>
            <person name="Bandarenka Y.V."/>
            <person name="Zhorov D.G."/>
            <person name="Warner D."/>
        </authorList>
    </citation>
    <scope>NUCLEOTIDE SEQUENCE [LARGE SCALE GENOMIC DNA]</scope>
    <source>
        <strain evidence="2">180601</strain>
        <tissue evidence="2">Whole Body</tissue>
    </source>
</reference>
<dbReference type="EMBL" id="VUJU01010432">
    <property type="protein sequence ID" value="KAF0714368.1"/>
    <property type="molecule type" value="Genomic_DNA"/>
</dbReference>
<gene>
    <name evidence="2" type="ORF">FWK35_00032122</name>
</gene>